<sequence length="60" mass="6594" precursor="true">MKILIILGALLLVACSPEPDHSTPKVAEEARAALDKAKQVENTLQQSEQSQREQIEHASE</sequence>
<protein>
    <recommendedName>
        <fullName evidence="4">Lipoprotein</fullName>
    </recommendedName>
</protein>
<dbReference type="HOGENOM" id="CLU_2936298_0_0_4"/>
<dbReference type="AlphaFoldDB" id="C6XB73"/>
<evidence type="ECO:0000313" key="2">
    <source>
        <dbReference type="EMBL" id="ACT51843.1"/>
    </source>
</evidence>
<gene>
    <name evidence="2" type="ordered locus">Msip34_2606</name>
</gene>
<reference evidence="3" key="1">
    <citation type="submission" date="2009-07" db="EMBL/GenBank/DDBJ databases">
        <title>Complete sequence of chromosome of Methylovorus sp. SIP3-4.</title>
        <authorList>
            <person name="Lucas S."/>
            <person name="Copeland A."/>
            <person name="Lapidus A."/>
            <person name="Glavina del Rio T."/>
            <person name="Tice H."/>
            <person name="Bruce D."/>
            <person name="Goodwin L."/>
            <person name="Pitluck S."/>
            <person name="Clum A."/>
            <person name="Larimer F."/>
            <person name="Land M."/>
            <person name="Hauser L."/>
            <person name="Kyrpides N."/>
            <person name="Mikhailova N."/>
            <person name="Kayluzhnaya M."/>
            <person name="Chistoserdova L."/>
        </authorList>
    </citation>
    <scope>NUCLEOTIDE SEQUENCE [LARGE SCALE GENOMIC DNA]</scope>
    <source>
        <strain evidence="3">SIP3-4</strain>
    </source>
</reference>
<proteinExistence type="predicted"/>
<evidence type="ECO:0008006" key="4">
    <source>
        <dbReference type="Google" id="ProtNLM"/>
    </source>
</evidence>
<evidence type="ECO:0000256" key="1">
    <source>
        <dbReference type="SAM" id="MobiDB-lite"/>
    </source>
</evidence>
<organism evidence="2 3">
    <name type="scientific">Methylovorus glucosotrophus (strain SIP3-4)</name>
    <dbReference type="NCBI Taxonomy" id="582744"/>
    <lineage>
        <taxon>Bacteria</taxon>
        <taxon>Pseudomonadati</taxon>
        <taxon>Pseudomonadota</taxon>
        <taxon>Betaproteobacteria</taxon>
        <taxon>Nitrosomonadales</taxon>
        <taxon>Methylophilaceae</taxon>
        <taxon>Methylovorus</taxon>
    </lineage>
</organism>
<name>C6XB73_METGS</name>
<accession>C6XB73</accession>
<keyword evidence="3" id="KW-1185">Reference proteome</keyword>
<dbReference type="STRING" id="582744.Msip34_2606"/>
<dbReference type="Proteomes" id="UP000002743">
    <property type="component" value="Chromosome"/>
</dbReference>
<dbReference type="RefSeq" id="WP_015831079.1">
    <property type="nucleotide sequence ID" value="NC_012969.1"/>
</dbReference>
<dbReference type="KEGG" id="mei:Msip34_2606"/>
<dbReference type="EMBL" id="CP001674">
    <property type="protein sequence ID" value="ACT51843.1"/>
    <property type="molecule type" value="Genomic_DNA"/>
</dbReference>
<reference evidence="2 3" key="2">
    <citation type="journal article" date="2011" name="J. Bacteriol.">
        <title>Genomes of three methylotrophs from a single niche uncover genetic and metabolic divergence of Methylophilaceae.</title>
        <authorList>
            <person name="Lapidus A."/>
            <person name="Clum A."/>
            <person name="Labutti K."/>
            <person name="Kaluzhnaya M.G."/>
            <person name="Lim S."/>
            <person name="Beck D.A."/>
            <person name="Glavina Del Rio T."/>
            <person name="Nolan M."/>
            <person name="Mavromatis K."/>
            <person name="Huntemann M."/>
            <person name="Lucas S."/>
            <person name="Lidstrom M.E."/>
            <person name="Ivanova N."/>
            <person name="Chistoserdova L."/>
        </authorList>
    </citation>
    <scope>NUCLEOTIDE SEQUENCE [LARGE SCALE GENOMIC DNA]</scope>
    <source>
        <strain evidence="2 3">SIP3-4</strain>
    </source>
</reference>
<feature type="region of interest" description="Disordered" evidence="1">
    <location>
        <begin position="37"/>
        <end position="60"/>
    </location>
</feature>
<dbReference type="PROSITE" id="PS51257">
    <property type="entry name" value="PROKAR_LIPOPROTEIN"/>
    <property type="match status" value="1"/>
</dbReference>
<evidence type="ECO:0000313" key="3">
    <source>
        <dbReference type="Proteomes" id="UP000002743"/>
    </source>
</evidence>
<feature type="compositionally biased region" description="Basic and acidic residues" evidence="1">
    <location>
        <begin position="50"/>
        <end position="60"/>
    </location>
</feature>